<dbReference type="EMBL" id="GGEC01075196">
    <property type="protein sequence ID" value="MBX55680.1"/>
    <property type="molecule type" value="Transcribed_RNA"/>
</dbReference>
<name>A0A2P2PLM9_RHIMU</name>
<protein>
    <submittedName>
        <fullName evidence="1">Uncharacterized protein</fullName>
    </submittedName>
</protein>
<organism evidence="1">
    <name type="scientific">Rhizophora mucronata</name>
    <name type="common">Asiatic mangrove</name>
    <dbReference type="NCBI Taxonomy" id="61149"/>
    <lineage>
        <taxon>Eukaryota</taxon>
        <taxon>Viridiplantae</taxon>
        <taxon>Streptophyta</taxon>
        <taxon>Embryophyta</taxon>
        <taxon>Tracheophyta</taxon>
        <taxon>Spermatophyta</taxon>
        <taxon>Magnoliopsida</taxon>
        <taxon>eudicotyledons</taxon>
        <taxon>Gunneridae</taxon>
        <taxon>Pentapetalae</taxon>
        <taxon>rosids</taxon>
        <taxon>fabids</taxon>
        <taxon>Malpighiales</taxon>
        <taxon>Rhizophoraceae</taxon>
        <taxon>Rhizophora</taxon>
    </lineage>
</organism>
<sequence>MSKELSACSTCPQGCNLLYD</sequence>
<proteinExistence type="predicted"/>
<accession>A0A2P2PLM9</accession>
<evidence type="ECO:0000313" key="1">
    <source>
        <dbReference type="EMBL" id="MBX55680.1"/>
    </source>
</evidence>
<reference evidence="1" key="1">
    <citation type="submission" date="2018-02" db="EMBL/GenBank/DDBJ databases">
        <title>Rhizophora mucronata_Transcriptome.</title>
        <authorList>
            <person name="Meera S.P."/>
            <person name="Sreeshan A."/>
            <person name="Augustine A."/>
        </authorList>
    </citation>
    <scope>NUCLEOTIDE SEQUENCE</scope>
    <source>
        <tissue evidence="1">Leaf</tissue>
    </source>
</reference>
<dbReference type="AlphaFoldDB" id="A0A2P2PLM9"/>